<dbReference type="AlphaFoldDB" id="A0A9X9PVQ4"/>
<proteinExistence type="predicted"/>
<name>A0A9X9PVQ4_GULGU</name>
<feature type="non-terminal residue" evidence="2">
    <location>
        <position position="107"/>
    </location>
</feature>
<accession>A0A9X9PVQ4</accession>
<gene>
    <name evidence="2" type="ORF">BN2614_LOCUS1</name>
</gene>
<feature type="region of interest" description="Disordered" evidence="1">
    <location>
        <begin position="81"/>
        <end position="107"/>
    </location>
</feature>
<feature type="compositionally biased region" description="Basic and acidic residues" evidence="1">
    <location>
        <begin position="84"/>
        <end position="107"/>
    </location>
</feature>
<dbReference type="Proteomes" id="UP000269945">
    <property type="component" value="Unassembled WGS sequence"/>
</dbReference>
<organism evidence="2 3">
    <name type="scientific">Gulo gulo</name>
    <name type="common">Wolverine</name>
    <name type="synonym">Gluton</name>
    <dbReference type="NCBI Taxonomy" id="48420"/>
    <lineage>
        <taxon>Eukaryota</taxon>
        <taxon>Metazoa</taxon>
        <taxon>Chordata</taxon>
        <taxon>Craniata</taxon>
        <taxon>Vertebrata</taxon>
        <taxon>Euteleostomi</taxon>
        <taxon>Mammalia</taxon>
        <taxon>Eutheria</taxon>
        <taxon>Laurasiatheria</taxon>
        <taxon>Carnivora</taxon>
        <taxon>Caniformia</taxon>
        <taxon>Musteloidea</taxon>
        <taxon>Mustelidae</taxon>
        <taxon>Guloninae</taxon>
        <taxon>Gulo</taxon>
    </lineage>
</organism>
<keyword evidence="3" id="KW-1185">Reference proteome</keyword>
<feature type="region of interest" description="Disordered" evidence="1">
    <location>
        <begin position="1"/>
        <end position="25"/>
    </location>
</feature>
<evidence type="ECO:0000256" key="1">
    <source>
        <dbReference type="SAM" id="MobiDB-lite"/>
    </source>
</evidence>
<reference evidence="2 3" key="1">
    <citation type="submission" date="2018-10" db="EMBL/GenBank/DDBJ databases">
        <authorList>
            <person name="Ekblom R."/>
            <person name="Jareborg N."/>
        </authorList>
    </citation>
    <scope>NUCLEOTIDE SEQUENCE [LARGE SCALE GENOMIC DNA]</scope>
    <source>
        <tissue evidence="2">Muscle</tissue>
    </source>
</reference>
<evidence type="ECO:0000313" key="3">
    <source>
        <dbReference type="Proteomes" id="UP000269945"/>
    </source>
</evidence>
<evidence type="ECO:0000313" key="2">
    <source>
        <dbReference type="EMBL" id="VCW68675.1"/>
    </source>
</evidence>
<sequence>GGASISRLRLTNGGSDITENKTKTKTPGEAGAVVFAHHCNSVPRKNKHPLKMDWELKASLKYSSQKCLTLADFLRPFLQQDQNEDSRRISKDKKRPIIERTKDVRTA</sequence>
<protein>
    <submittedName>
        <fullName evidence="2">Uncharacterized protein</fullName>
    </submittedName>
</protein>
<dbReference type="EMBL" id="CYRY02004152">
    <property type="protein sequence ID" value="VCW68675.1"/>
    <property type="molecule type" value="Genomic_DNA"/>
</dbReference>
<comment type="caution">
    <text evidence="2">The sequence shown here is derived from an EMBL/GenBank/DDBJ whole genome shotgun (WGS) entry which is preliminary data.</text>
</comment>